<dbReference type="AlphaFoldDB" id="A0A7K0KEH8"/>
<sequence length="639" mass="74591">MVNIKVRHMDFDKEINLDELAKNINMRRELEAQETTSEPVQEYLNMDKITLVKMLLASKEENKKLHDKLDKLREEAQEREAKAEARNEELMRANRRQMEYQVKLMDQLTEMQRQLNKTNDQYADLLVELKRQKDLNKQARKDKYDTTKQDVDRDGDDENNDDEQRGDRVQQSEDFNGDPGTLKDACNDVPASGKSKKGPKQSRPNRQGMKYNKGVTTRTYHHKCDMSQLPEGCVVLKRKTRMLKNVQIIMNVHEYEWLLVKFPDGHIDWAYYPDMKSAAQHADEEYARHIDYRPLGNTGLCVDSMPTLGYMRYALDTPANRIAVMLKEAGLGGCRQTIINWLQHGGEQLAYLLPELKDLLLKDGAVVNCDETWGRLRLEYKSGYKKVYVWCMVNKKERVCYYFFDKPKEGTRSREVLTQFLGDAKVKALQSDGYVGYVFLDDDIVDIDHVYCLAHVRAKFVTAYNIGKVNEAKPFIDWIAELYKLERHYKALGLTPEEIRRRRNNKETSKIINKMKQKLDRLWPDDKQKQGGLDPVFATALRYLHNQWDGLMKYREDGEYSIDNNIAERNVRPFTVDRKNTMTFGSEEGIDCAATYHTIIQTCRMMGVKVLKYLQSFFKKFSEGCRDYAQMLPGQLAID</sequence>
<dbReference type="PANTHER" id="PTHR33678:SF2">
    <property type="match status" value="1"/>
</dbReference>
<organism evidence="3 4">
    <name type="scientific">Hallella mizrahii</name>
    <dbReference type="NCBI Taxonomy" id="2606637"/>
    <lineage>
        <taxon>Bacteria</taxon>
        <taxon>Pseudomonadati</taxon>
        <taxon>Bacteroidota</taxon>
        <taxon>Bacteroidia</taxon>
        <taxon>Bacteroidales</taxon>
        <taxon>Prevotellaceae</taxon>
        <taxon>Hallella</taxon>
    </lineage>
</organism>
<feature type="compositionally biased region" description="Basic and acidic residues" evidence="1">
    <location>
        <begin position="137"/>
        <end position="152"/>
    </location>
</feature>
<evidence type="ECO:0000313" key="3">
    <source>
        <dbReference type="EMBL" id="MST83840.1"/>
    </source>
</evidence>
<comment type="caution">
    <text evidence="3">The sequence shown here is derived from an EMBL/GenBank/DDBJ whole genome shotgun (WGS) entry which is preliminary data.</text>
</comment>
<feature type="compositionally biased region" description="Basic and acidic residues" evidence="1">
    <location>
        <begin position="162"/>
        <end position="171"/>
    </location>
</feature>
<dbReference type="PANTHER" id="PTHR33678">
    <property type="entry name" value="BLL1576 PROTEIN"/>
    <property type="match status" value="1"/>
</dbReference>
<dbReference type="InterPro" id="IPR052344">
    <property type="entry name" value="Transposase-related"/>
</dbReference>
<dbReference type="InterPro" id="IPR004291">
    <property type="entry name" value="Transposase_IS66_central"/>
</dbReference>
<dbReference type="NCBIfam" id="NF033517">
    <property type="entry name" value="transpos_IS66"/>
    <property type="match status" value="1"/>
</dbReference>
<feature type="region of interest" description="Disordered" evidence="1">
    <location>
        <begin position="137"/>
        <end position="213"/>
    </location>
</feature>
<gene>
    <name evidence="3" type="ORF">FYJ73_03990</name>
</gene>
<evidence type="ECO:0000259" key="2">
    <source>
        <dbReference type="Pfam" id="PF03050"/>
    </source>
</evidence>
<feature type="domain" description="Transposase IS66 central" evidence="2">
    <location>
        <begin position="310"/>
        <end position="589"/>
    </location>
</feature>
<evidence type="ECO:0000256" key="1">
    <source>
        <dbReference type="SAM" id="MobiDB-lite"/>
    </source>
</evidence>
<protein>
    <submittedName>
        <fullName evidence="3">IS66 family transposase</fullName>
    </submittedName>
</protein>
<reference evidence="3 4" key="1">
    <citation type="submission" date="2019-08" db="EMBL/GenBank/DDBJ databases">
        <title>In-depth cultivation of the pig gut microbiome towards novel bacterial diversity and tailored functional studies.</title>
        <authorList>
            <person name="Wylensek D."/>
            <person name="Hitch T.C.A."/>
            <person name="Clavel T."/>
        </authorList>
    </citation>
    <scope>NUCLEOTIDE SEQUENCE [LARGE SCALE GENOMIC DNA]</scope>
    <source>
        <strain evidence="3 4">LKV-178-WT-2A</strain>
    </source>
</reference>
<keyword evidence="4" id="KW-1185">Reference proteome</keyword>
<proteinExistence type="predicted"/>
<dbReference type="Pfam" id="PF03050">
    <property type="entry name" value="DDE_Tnp_IS66"/>
    <property type="match status" value="1"/>
</dbReference>
<accession>A0A7K0KEH8</accession>
<evidence type="ECO:0000313" key="4">
    <source>
        <dbReference type="Proteomes" id="UP000438914"/>
    </source>
</evidence>
<dbReference type="EMBL" id="VUNG01000005">
    <property type="protein sequence ID" value="MST83840.1"/>
    <property type="molecule type" value="Genomic_DNA"/>
</dbReference>
<dbReference type="Proteomes" id="UP000438914">
    <property type="component" value="Unassembled WGS sequence"/>
</dbReference>
<name>A0A7K0KEH8_9BACT</name>